<comment type="caution">
    <text evidence="7">The sequence shown here is derived from an EMBL/GenBank/DDBJ whole genome shotgun (WGS) entry which is preliminary data.</text>
</comment>
<keyword evidence="3 6" id="KW-0812">Transmembrane</keyword>
<evidence type="ECO:0008006" key="9">
    <source>
        <dbReference type="Google" id="ProtNLM"/>
    </source>
</evidence>
<evidence type="ECO:0000313" key="7">
    <source>
        <dbReference type="EMBL" id="PRM19044.1"/>
    </source>
</evidence>
<dbReference type="Pfam" id="PF03606">
    <property type="entry name" value="DcuC"/>
    <property type="match status" value="1"/>
</dbReference>
<proteinExistence type="predicted"/>
<dbReference type="InterPro" id="IPR018385">
    <property type="entry name" value="C4_dicarb_anaerob_car-like"/>
</dbReference>
<dbReference type="EMBL" id="MZLD01000034">
    <property type="protein sequence ID" value="PRM19044.1"/>
    <property type="molecule type" value="Genomic_DNA"/>
</dbReference>
<sequence length="167" mass="18311">MDASKKKKTFNFPSAFTILFAILILAVGLTWVIPSGSYSKLTYNSTDNVFVVKAYGVDDKTYPATTDTLDNLNIKIKLSNFTEGVIKKPIAIPGTYQRVEQHHKGIEDITKSMVEGTIEAVDVMVFIFVLGGMIGVINRTGSFNAGLMALAKKPKVMSFLLYSAYPS</sequence>
<dbReference type="GO" id="GO:0005886">
    <property type="term" value="C:plasma membrane"/>
    <property type="evidence" value="ECO:0007669"/>
    <property type="project" value="UniProtKB-SubCell"/>
</dbReference>
<dbReference type="Proteomes" id="UP000238866">
    <property type="component" value="Unassembled WGS sequence"/>
</dbReference>
<accession>A0ABD6WWQ2</accession>
<comment type="subcellular location">
    <subcellularLocation>
        <location evidence="1">Cell membrane</location>
        <topology evidence="1">Multi-pass membrane protein</topology>
    </subcellularLocation>
</comment>
<evidence type="ECO:0000256" key="1">
    <source>
        <dbReference type="ARBA" id="ARBA00004651"/>
    </source>
</evidence>
<evidence type="ECO:0000256" key="2">
    <source>
        <dbReference type="ARBA" id="ARBA00022475"/>
    </source>
</evidence>
<dbReference type="AlphaFoldDB" id="A0ABD6WWQ2"/>
<keyword evidence="2" id="KW-1003">Cell membrane</keyword>
<feature type="transmembrane region" description="Helical" evidence="6">
    <location>
        <begin position="123"/>
        <end position="150"/>
    </location>
</feature>
<evidence type="ECO:0000256" key="3">
    <source>
        <dbReference type="ARBA" id="ARBA00022692"/>
    </source>
</evidence>
<evidence type="ECO:0000256" key="6">
    <source>
        <dbReference type="SAM" id="Phobius"/>
    </source>
</evidence>
<keyword evidence="4 6" id="KW-1133">Transmembrane helix</keyword>
<gene>
    <name evidence="7" type="ORF">BVZ99_00715</name>
</gene>
<organism evidence="7 8">
    <name type="scientific">Haemophilus influenzae</name>
    <dbReference type="NCBI Taxonomy" id="727"/>
    <lineage>
        <taxon>Bacteria</taxon>
        <taxon>Pseudomonadati</taxon>
        <taxon>Pseudomonadota</taxon>
        <taxon>Gammaproteobacteria</taxon>
        <taxon>Pasteurellales</taxon>
        <taxon>Pasteurellaceae</taxon>
        <taxon>Haemophilus</taxon>
    </lineage>
</organism>
<evidence type="ECO:0000313" key="8">
    <source>
        <dbReference type="Proteomes" id="UP000238866"/>
    </source>
</evidence>
<keyword evidence="5 6" id="KW-0472">Membrane</keyword>
<name>A0ABD6WWQ2_HAEIF</name>
<evidence type="ECO:0000256" key="5">
    <source>
        <dbReference type="ARBA" id="ARBA00023136"/>
    </source>
</evidence>
<feature type="transmembrane region" description="Helical" evidence="6">
    <location>
        <begin position="12"/>
        <end position="33"/>
    </location>
</feature>
<protein>
    <recommendedName>
        <fullName evidence="9">C4-dicarboxylate anaerobic carrier</fullName>
    </recommendedName>
</protein>
<reference evidence="7 8" key="1">
    <citation type="submission" date="2017-02" db="EMBL/GenBank/DDBJ databases">
        <title>Haemophilus influenzae in COPD genome sequencing project.</title>
        <authorList>
            <person name="Murphy T.F."/>
            <person name="Kong Y."/>
            <person name="Nadendla S."/>
            <person name="Tettelin H."/>
            <person name="Pettigrew M."/>
        </authorList>
    </citation>
    <scope>NUCLEOTIDE SEQUENCE [LARGE SCALE GENOMIC DNA]</scope>
    <source>
        <strain evidence="7 8">13P36H1</strain>
    </source>
</reference>
<evidence type="ECO:0000256" key="4">
    <source>
        <dbReference type="ARBA" id="ARBA00022989"/>
    </source>
</evidence>